<gene>
    <name evidence="6" type="primary">xdhB</name>
    <name evidence="6" type="ORF">Pcatena_11870</name>
</gene>
<dbReference type="Pfam" id="PF03450">
    <property type="entry name" value="CO_deh_flav_C"/>
    <property type="match status" value="1"/>
</dbReference>
<name>A0A3G9KA90_9ACTN</name>
<dbReference type="InterPro" id="IPR036318">
    <property type="entry name" value="FAD-bd_PCMH-like_sf"/>
</dbReference>
<dbReference type="SUPFAM" id="SSF55447">
    <property type="entry name" value="CO dehydrogenase flavoprotein C-terminal domain-like"/>
    <property type="match status" value="1"/>
</dbReference>
<dbReference type="InterPro" id="IPR016166">
    <property type="entry name" value="FAD-bd_PCMH"/>
</dbReference>
<dbReference type="OrthoDB" id="9803647at2"/>
<dbReference type="Pfam" id="PF00941">
    <property type="entry name" value="FAD_binding_5"/>
    <property type="match status" value="1"/>
</dbReference>
<dbReference type="InterPro" id="IPR005107">
    <property type="entry name" value="CO_DH_flav_C"/>
</dbReference>
<dbReference type="GO" id="GO:0016491">
    <property type="term" value="F:oxidoreductase activity"/>
    <property type="evidence" value="ECO:0007669"/>
    <property type="project" value="UniProtKB-KW"/>
</dbReference>
<protein>
    <submittedName>
        <fullName evidence="6">Molybdopterin dehydrogenase</fullName>
    </submittedName>
</protein>
<evidence type="ECO:0000313" key="6">
    <source>
        <dbReference type="EMBL" id="BBH50600.1"/>
    </source>
</evidence>
<reference evidence="7" key="1">
    <citation type="submission" date="2018-11" db="EMBL/GenBank/DDBJ databases">
        <title>Comparative genomics of Parolsenella catena and Libanicoccus massiliensis: Reclassification of Libanicoccus massiliensis as Parolsenella massiliensis comb. nov.</title>
        <authorList>
            <person name="Sakamoto M."/>
            <person name="Ikeyama N."/>
            <person name="Murakami T."/>
            <person name="Mori H."/>
            <person name="Yuki M."/>
            <person name="Ohkuma M."/>
        </authorList>
    </citation>
    <scope>NUCLEOTIDE SEQUENCE [LARGE SCALE GENOMIC DNA]</scope>
    <source>
        <strain evidence="7">JCM 31932</strain>
    </source>
</reference>
<evidence type="ECO:0000313" key="7">
    <source>
        <dbReference type="Proteomes" id="UP000273154"/>
    </source>
</evidence>
<dbReference type="PROSITE" id="PS51387">
    <property type="entry name" value="FAD_PCMH"/>
    <property type="match status" value="1"/>
</dbReference>
<keyword evidence="3" id="KW-0560">Oxidoreductase</keyword>
<keyword evidence="7" id="KW-1185">Reference proteome</keyword>
<feature type="compositionally biased region" description="Low complexity" evidence="4">
    <location>
        <begin position="283"/>
        <end position="301"/>
    </location>
</feature>
<feature type="region of interest" description="Disordered" evidence="4">
    <location>
        <begin position="259"/>
        <end position="315"/>
    </location>
</feature>
<evidence type="ECO:0000256" key="3">
    <source>
        <dbReference type="ARBA" id="ARBA00023002"/>
    </source>
</evidence>
<dbReference type="InterPro" id="IPR036683">
    <property type="entry name" value="CO_DH_flav_C_dom_sf"/>
</dbReference>
<dbReference type="GO" id="GO:0071949">
    <property type="term" value="F:FAD binding"/>
    <property type="evidence" value="ECO:0007669"/>
    <property type="project" value="InterPro"/>
</dbReference>
<dbReference type="KEGG" id="pcat:Pcatena_11870"/>
<evidence type="ECO:0000259" key="5">
    <source>
        <dbReference type="PROSITE" id="PS51387"/>
    </source>
</evidence>
<keyword evidence="2" id="KW-0274">FAD</keyword>
<dbReference type="AlphaFoldDB" id="A0A3G9KA90"/>
<evidence type="ECO:0000256" key="4">
    <source>
        <dbReference type="SAM" id="MobiDB-lite"/>
    </source>
</evidence>
<dbReference type="Proteomes" id="UP000273154">
    <property type="component" value="Chromosome"/>
</dbReference>
<dbReference type="SMART" id="SM01092">
    <property type="entry name" value="CO_deh_flav_C"/>
    <property type="match status" value="1"/>
</dbReference>
<keyword evidence="1" id="KW-0285">Flavoprotein</keyword>
<dbReference type="InterPro" id="IPR016169">
    <property type="entry name" value="FAD-bd_PCMH_sub2"/>
</dbReference>
<dbReference type="PANTHER" id="PTHR42659">
    <property type="entry name" value="XANTHINE DEHYDROGENASE SUBUNIT C-RELATED"/>
    <property type="match status" value="1"/>
</dbReference>
<dbReference type="PANTHER" id="PTHR42659:SF2">
    <property type="entry name" value="XANTHINE DEHYDROGENASE SUBUNIT C-RELATED"/>
    <property type="match status" value="1"/>
</dbReference>
<dbReference type="Gene3D" id="3.30.390.50">
    <property type="entry name" value="CO dehydrogenase flavoprotein, C-terminal domain"/>
    <property type="match status" value="1"/>
</dbReference>
<evidence type="ECO:0000256" key="1">
    <source>
        <dbReference type="ARBA" id="ARBA00022630"/>
    </source>
</evidence>
<organism evidence="6 7">
    <name type="scientific">Parolsenella catena</name>
    <dbReference type="NCBI Taxonomy" id="2003188"/>
    <lineage>
        <taxon>Bacteria</taxon>
        <taxon>Bacillati</taxon>
        <taxon>Actinomycetota</taxon>
        <taxon>Coriobacteriia</taxon>
        <taxon>Coriobacteriales</taxon>
        <taxon>Atopobiaceae</taxon>
        <taxon>Parolsenella</taxon>
    </lineage>
</organism>
<dbReference type="EMBL" id="AP019367">
    <property type="protein sequence ID" value="BBH50600.1"/>
    <property type="molecule type" value="Genomic_DNA"/>
</dbReference>
<dbReference type="InterPro" id="IPR051312">
    <property type="entry name" value="Diverse_Substr_Oxidored"/>
</dbReference>
<dbReference type="Gene3D" id="3.30.465.10">
    <property type="match status" value="1"/>
</dbReference>
<sequence>MLQFKNYARPETVEEAYELLRKGRMNRVLGGGVWLRLQDRRISTVIDLSACGLDKIEETEDSFVIGSMVTLHQLETHAAFNDATCHVFEHAVRDIVGTQMRNCATVGGSVFGRFGFSDVLTALLALDCEVELAGAGVVSLASFVNMPYERDVLAHVIVHKHDYAASFAAVRRSATDFPVLNVCAARWDGWHVAVGARPTRARLLEGERLALPDDFTPEQLDAACERLSELPMGSNMRGSERYRRHLARELGRRAIRQAAGLEAPSPDPVAPAPRTVCAGHHGGAAPSAPASAGDAAPAHDPVPTQAPKGGDASCS</sequence>
<proteinExistence type="predicted"/>
<evidence type="ECO:0000256" key="2">
    <source>
        <dbReference type="ARBA" id="ARBA00022827"/>
    </source>
</evidence>
<feature type="domain" description="FAD-binding PCMH-type" evidence="5">
    <location>
        <begin position="1"/>
        <end position="163"/>
    </location>
</feature>
<dbReference type="GeneID" id="88849324"/>
<dbReference type="RefSeq" id="WP_126422554.1">
    <property type="nucleotide sequence ID" value="NZ_AP019367.1"/>
</dbReference>
<dbReference type="SUPFAM" id="SSF56176">
    <property type="entry name" value="FAD-binding/transporter-associated domain-like"/>
    <property type="match status" value="1"/>
</dbReference>
<accession>A0A3G9KA90</accession>
<dbReference type="InterPro" id="IPR002346">
    <property type="entry name" value="Mopterin_DH_FAD-bd"/>
</dbReference>